<dbReference type="InterPro" id="IPR050173">
    <property type="entry name" value="ABC_transporter_C-like"/>
</dbReference>
<dbReference type="Gene3D" id="3.40.50.300">
    <property type="entry name" value="P-loop containing nucleotide triphosphate hydrolases"/>
    <property type="match status" value="2"/>
</dbReference>
<evidence type="ECO:0000256" key="3">
    <source>
        <dbReference type="ARBA" id="ARBA00022448"/>
    </source>
</evidence>
<dbReference type="PROSITE" id="PS00211">
    <property type="entry name" value="ABC_TRANSPORTER_1"/>
    <property type="match status" value="1"/>
</dbReference>
<dbReference type="Pfam" id="PF00005">
    <property type="entry name" value="ABC_tran"/>
    <property type="match status" value="2"/>
</dbReference>
<dbReference type="InterPro" id="IPR017871">
    <property type="entry name" value="ABC_transporter-like_CS"/>
</dbReference>
<dbReference type="PANTHER" id="PTHR24223:SF456">
    <property type="entry name" value="MULTIDRUG RESISTANCE-ASSOCIATED PROTEIN LETHAL(2)03659"/>
    <property type="match status" value="1"/>
</dbReference>
<dbReference type="FunFam" id="3.40.50.300:FF:000565">
    <property type="entry name" value="ABC bile acid transporter"/>
    <property type="match status" value="1"/>
</dbReference>
<feature type="transmembrane region" description="Helical" evidence="11">
    <location>
        <begin position="855"/>
        <end position="882"/>
    </location>
</feature>
<dbReference type="SUPFAM" id="SSF52540">
    <property type="entry name" value="P-loop containing nucleoside triphosphate hydrolases"/>
    <property type="match status" value="2"/>
</dbReference>
<feature type="domain" description="ABC transmembrane type-1" evidence="13">
    <location>
        <begin position="176"/>
        <end position="465"/>
    </location>
</feature>
<dbReference type="SMART" id="SM00382">
    <property type="entry name" value="AAA"/>
    <property type="match status" value="2"/>
</dbReference>
<dbReference type="InterPro" id="IPR003593">
    <property type="entry name" value="AAA+_ATPase"/>
</dbReference>
<keyword evidence="7 11" id="KW-1133">Transmembrane helix</keyword>
<comment type="subcellular location">
    <subcellularLocation>
        <location evidence="1">Membrane</location>
        <topology evidence="1">Multi-pass membrane protein</topology>
    </subcellularLocation>
</comment>
<dbReference type="OrthoDB" id="6500128at2759"/>
<feature type="transmembrane region" description="Helical" evidence="11">
    <location>
        <begin position="943"/>
        <end position="971"/>
    </location>
</feature>
<evidence type="ECO:0000256" key="5">
    <source>
        <dbReference type="ARBA" id="ARBA00022741"/>
    </source>
</evidence>
<dbReference type="GO" id="GO:0005524">
    <property type="term" value="F:ATP binding"/>
    <property type="evidence" value="ECO:0007669"/>
    <property type="project" value="UniProtKB-KW"/>
</dbReference>
<dbReference type="GO" id="GO:0140359">
    <property type="term" value="F:ABC-type transporter activity"/>
    <property type="evidence" value="ECO:0007669"/>
    <property type="project" value="InterPro"/>
</dbReference>
<dbReference type="CDD" id="cd03244">
    <property type="entry name" value="ABCC_MRP_domain2"/>
    <property type="match status" value="1"/>
</dbReference>
<feature type="domain" description="ABC transporter" evidence="12">
    <location>
        <begin position="527"/>
        <end position="749"/>
    </location>
</feature>
<feature type="transmembrane region" description="Helical" evidence="11">
    <location>
        <begin position="410"/>
        <end position="430"/>
    </location>
</feature>
<keyword evidence="4 11" id="KW-0812">Transmembrane</keyword>
<dbReference type="PROSITE" id="PS50929">
    <property type="entry name" value="ABC_TM1F"/>
    <property type="match status" value="2"/>
</dbReference>
<dbReference type="Pfam" id="PF00664">
    <property type="entry name" value="ABC_membrane"/>
    <property type="match status" value="2"/>
</dbReference>
<feature type="transmembrane region" description="Helical" evidence="11">
    <location>
        <begin position="818"/>
        <end position="843"/>
    </location>
</feature>
<proteinExistence type="inferred from homology"/>
<feature type="domain" description="ABC transmembrane type-1" evidence="13">
    <location>
        <begin position="823"/>
        <end position="1098"/>
    </location>
</feature>
<sequence length="1406" mass="155623">MVDRTDSLKSELTTVEKQPINEKTADVKQRGFFGRFWHGKPPPPPTGDTENAAPIPEVTASWLSLLLFQWITPIMTLGYARPLEASDLWKLQDDRMSAYTASRILDSFDRRRAAADDYNKRLAAGDVQPPLHKRVWWSVRGQRKVKEQHWRDVDGKRQASLALALNDAVFWWFWSGGILKVIGDTAQVTSPLLVKAIIQFATDSYSAYMAGHKETAPPIGKGVGLAIGLFALQAVTSFCTHHFFYRAASTGVLLRGGLITAIYSRSLKLTNKARGTLTNGKLVNHISTDVSRIDFCAGFFHMSWSAPIQLGICLALLIINLGPSALAGFALFFICSPAQTFTMKLLFKLRKKSMLWTDKRAKLLQELLGGIKVIKVFNWEVPFLRRIEEFRKREMGYIRSLLISRSANNAVAMSLPILASVLAFVTYALTGHAMDPSVIFASLTLFTLLRMPLMMLPMSLSTIADASNAVNRLTDVFNADTFGETQIHDHEISEALLVEKASFSWDSPPQEEETKVKKPKKGKDAPVPAVKAALSEKEEMIFQVKDITMSIPRGQLAAVVGSTGSGKTSLIQGLVGEMRKTEGTVVWGGSIAYCPQSAWIQNATIRENICFGRAYEEKKYWAAVHDACLEPDLDMLPNGDHTEVGEKGISLSGGQKQRLNICRAIYCDADITIFDDPFSALDAHVGKAVFQNVLMSGRAGKTRILVTHALHFLPQVDYIYTVSNGRIVERGTYPELMGNNGDFSRFVNEFGTQAEEKEMEEEEGIEEGAEGAAKGGEVAVTKPKKRVAGPGMMQEEERRTGAVSGKIYGEYAKAGRGYVVIPLLAASLVLMQGSQVMASYWLVWWQEDSFNQAPAFYMGVYAGLGVAQAVTVFLMGCCFAMLTYFSSQRLHKWAIQSVLHAPMSFFETTPLGRIMNRFSKDVDTIDNTLGESVRMFATTFSGILGAIILIAIVLPWFLIAVAAVMVVYLYAATYYRASARELKRLDNVLRSSVYAHFSESLSGLATIRAYGEADRFKADNEKRVNMENRAYWLTVTNQRWLGIRLDAMGATLTFVVAMLAVGTRFSISPSQTGVVLSYILSVQQAFGWLIRQWAEAENDMSSVERLIHYAQEIEQEPAHEMPDKKPPAPWPSKGEIEINNIVMQYRPELPPVIKGVTMKVADGEKIGIVGRTGAGKSSIMTALFRLVELTSGSIVIDGVDISTVGLSDLRSGISIIPQDPLLFSGTLRSNLDPFGLHDDARLWDALKRSYLVESPKLDTEDNGPEGSQTPVNRFSLDSTVEDEGNNLSIGQRSLVSLARALVKDTNILVLDEATASVDYETDRNIQDTIAREFKDRTILCIAHRLKTIIGYDRICVLDAGQISEFDTPAALFQNEDGIFRSMCERSSITLDDIKMAAKGRMQDEDS</sequence>
<evidence type="ECO:0000256" key="8">
    <source>
        <dbReference type="ARBA" id="ARBA00023026"/>
    </source>
</evidence>
<keyword evidence="3" id="KW-0813">Transport</keyword>
<evidence type="ECO:0000256" key="11">
    <source>
        <dbReference type="SAM" id="Phobius"/>
    </source>
</evidence>
<dbReference type="Gene3D" id="1.20.1560.10">
    <property type="entry name" value="ABC transporter type 1, transmembrane domain"/>
    <property type="match status" value="2"/>
</dbReference>
<feature type="transmembrane region" description="Helical" evidence="11">
    <location>
        <begin position="436"/>
        <end position="453"/>
    </location>
</feature>
<evidence type="ECO:0000259" key="12">
    <source>
        <dbReference type="PROSITE" id="PS50893"/>
    </source>
</evidence>
<evidence type="ECO:0000256" key="6">
    <source>
        <dbReference type="ARBA" id="ARBA00022840"/>
    </source>
</evidence>
<dbReference type="FunFam" id="1.20.1560.10:FF:000061">
    <property type="entry name" value="ATP-binding cassette transporter YOR1"/>
    <property type="match status" value="1"/>
</dbReference>
<dbReference type="STRING" id="97359.A0A550CHH0"/>
<organism evidence="14 15">
    <name type="scientific">Schizophyllum amplum</name>
    <dbReference type="NCBI Taxonomy" id="97359"/>
    <lineage>
        <taxon>Eukaryota</taxon>
        <taxon>Fungi</taxon>
        <taxon>Dikarya</taxon>
        <taxon>Basidiomycota</taxon>
        <taxon>Agaricomycotina</taxon>
        <taxon>Agaricomycetes</taxon>
        <taxon>Agaricomycetidae</taxon>
        <taxon>Agaricales</taxon>
        <taxon>Schizophyllaceae</taxon>
        <taxon>Schizophyllum</taxon>
    </lineage>
</organism>
<evidence type="ECO:0000259" key="13">
    <source>
        <dbReference type="PROSITE" id="PS50929"/>
    </source>
</evidence>
<evidence type="ECO:0000256" key="10">
    <source>
        <dbReference type="SAM" id="MobiDB-lite"/>
    </source>
</evidence>
<keyword evidence="9 11" id="KW-0472">Membrane</keyword>
<evidence type="ECO:0000313" key="15">
    <source>
        <dbReference type="Proteomes" id="UP000320762"/>
    </source>
</evidence>
<keyword evidence="8" id="KW-0843">Virulence</keyword>
<dbReference type="FunFam" id="3.40.50.300:FF:000997">
    <property type="entry name" value="Multidrug resistance-associated protein 1"/>
    <property type="match status" value="1"/>
</dbReference>
<accession>A0A550CHH0</accession>
<dbReference type="GO" id="GO:0016887">
    <property type="term" value="F:ATP hydrolysis activity"/>
    <property type="evidence" value="ECO:0007669"/>
    <property type="project" value="InterPro"/>
</dbReference>
<feature type="transmembrane region" description="Helical" evidence="11">
    <location>
        <begin position="1041"/>
        <end position="1061"/>
    </location>
</feature>
<dbReference type="InterPro" id="IPR027417">
    <property type="entry name" value="P-loop_NTPase"/>
</dbReference>
<feature type="region of interest" description="Disordered" evidence="10">
    <location>
        <begin position="505"/>
        <end position="524"/>
    </location>
</feature>
<protein>
    <submittedName>
        <fullName evidence="14">P-loop containing nucleoside triphosphate hydrolase protein</fullName>
    </submittedName>
</protein>
<evidence type="ECO:0000256" key="7">
    <source>
        <dbReference type="ARBA" id="ARBA00022989"/>
    </source>
</evidence>
<dbReference type="InterPro" id="IPR011527">
    <property type="entry name" value="ABC1_TM_dom"/>
</dbReference>
<dbReference type="CDD" id="cd18606">
    <property type="entry name" value="ABC_6TM_YOR1_D2_like"/>
    <property type="match status" value="1"/>
</dbReference>
<keyword evidence="14" id="KW-0378">Hydrolase</keyword>
<evidence type="ECO:0000313" key="14">
    <source>
        <dbReference type="EMBL" id="TRM64251.1"/>
    </source>
</evidence>
<comment type="caution">
    <text evidence="14">The sequence shown here is derived from an EMBL/GenBank/DDBJ whole genome shotgun (WGS) entry which is preliminary data.</text>
</comment>
<keyword evidence="6" id="KW-0067">ATP-binding</keyword>
<keyword evidence="15" id="KW-1185">Reference proteome</keyword>
<name>A0A550CHH0_9AGAR</name>
<dbReference type="InterPro" id="IPR036640">
    <property type="entry name" value="ABC1_TM_sf"/>
</dbReference>
<dbReference type="PROSITE" id="PS50893">
    <property type="entry name" value="ABC_TRANSPORTER_2"/>
    <property type="match status" value="2"/>
</dbReference>
<dbReference type="GO" id="GO:0016020">
    <property type="term" value="C:membrane"/>
    <property type="evidence" value="ECO:0007669"/>
    <property type="project" value="UniProtKB-SubCell"/>
</dbReference>
<dbReference type="CDD" id="cd03250">
    <property type="entry name" value="ABCC_MRP_domain1"/>
    <property type="match status" value="1"/>
</dbReference>
<dbReference type="CDD" id="cd18597">
    <property type="entry name" value="ABC_6TM_YOR1_D1_like"/>
    <property type="match status" value="1"/>
</dbReference>
<evidence type="ECO:0000256" key="1">
    <source>
        <dbReference type="ARBA" id="ARBA00004141"/>
    </source>
</evidence>
<reference evidence="14 15" key="1">
    <citation type="journal article" date="2019" name="New Phytol.">
        <title>Comparative genomics reveals unique wood-decay strategies and fruiting body development in the Schizophyllaceae.</title>
        <authorList>
            <person name="Almasi E."/>
            <person name="Sahu N."/>
            <person name="Krizsan K."/>
            <person name="Balint B."/>
            <person name="Kovacs G.M."/>
            <person name="Kiss B."/>
            <person name="Cseklye J."/>
            <person name="Drula E."/>
            <person name="Henrissat B."/>
            <person name="Nagy I."/>
            <person name="Chovatia M."/>
            <person name="Adam C."/>
            <person name="LaButti K."/>
            <person name="Lipzen A."/>
            <person name="Riley R."/>
            <person name="Grigoriev I.V."/>
            <person name="Nagy L.G."/>
        </authorList>
    </citation>
    <scope>NUCLEOTIDE SEQUENCE [LARGE SCALE GENOMIC DNA]</scope>
    <source>
        <strain evidence="14 15">NL-1724</strain>
    </source>
</reference>
<dbReference type="EMBL" id="VDMD01000007">
    <property type="protein sequence ID" value="TRM64251.1"/>
    <property type="molecule type" value="Genomic_DNA"/>
</dbReference>
<dbReference type="SUPFAM" id="SSF90123">
    <property type="entry name" value="ABC transporter transmembrane region"/>
    <property type="match status" value="2"/>
</dbReference>
<dbReference type="FunFam" id="1.20.1560.10:FF:000010">
    <property type="entry name" value="Multidrug resistance-associated ABC transporter"/>
    <property type="match status" value="1"/>
</dbReference>
<evidence type="ECO:0000256" key="9">
    <source>
        <dbReference type="ARBA" id="ARBA00023136"/>
    </source>
</evidence>
<dbReference type="InterPro" id="IPR003439">
    <property type="entry name" value="ABC_transporter-like_ATP-bd"/>
</dbReference>
<evidence type="ECO:0000256" key="2">
    <source>
        <dbReference type="ARBA" id="ARBA00009726"/>
    </source>
</evidence>
<dbReference type="Proteomes" id="UP000320762">
    <property type="component" value="Unassembled WGS sequence"/>
</dbReference>
<dbReference type="PANTHER" id="PTHR24223">
    <property type="entry name" value="ATP-BINDING CASSETTE SUB-FAMILY C"/>
    <property type="match status" value="1"/>
</dbReference>
<feature type="domain" description="ABC transporter" evidence="12">
    <location>
        <begin position="1136"/>
        <end position="1384"/>
    </location>
</feature>
<gene>
    <name evidence="14" type="ORF">BD626DRAFT_491224</name>
</gene>
<keyword evidence="5" id="KW-0547">Nucleotide-binding</keyword>
<evidence type="ECO:0000256" key="4">
    <source>
        <dbReference type="ARBA" id="ARBA00022692"/>
    </source>
</evidence>
<comment type="similarity">
    <text evidence="2">Belongs to the ABC transporter superfamily. ABCC family. Conjugate transporter (TC 3.A.1.208) subfamily.</text>
</comment>